<reference evidence="1 2" key="1">
    <citation type="journal article" date="2007" name="Science">
        <title>The Chlamydomonas genome reveals the evolution of key animal and plant functions.</title>
        <authorList>
            <person name="Merchant S.S."/>
            <person name="Prochnik S.E."/>
            <person name="Vallon O."/>
            <person name="Harris E.H."/>
            <person name="Karpowicz S.J."/>
            <person name="Witman G.B."/>
            <person name="Terry A."/>
            <person name="Salamov A."/>
            <person name="Fritz-Laylin L.K."/>
            <person name="Marechal-Drouard L."/>
            <person name="Marshall W.F."/>
            <person name="Qu L.H."/>
            <person name="Nelson D.R."/>
            <person name="Sanderfoot A.A."/>
            <person name="Spalding M.H."/>
            <person name="Kapitonov V.V."/>
            <person name="Ren Q."/>
            <person name="Ferris P."/>
            <person name="Lindquist E."/>
            <person name="Shapiro H."/>
            <person name="Lucas S.M."/>
            <person name="Grimwood J."/>
            <person name="Schmutz J."/>
            <person name="Cardol P."/>
            <person name="Cerutti H."/>
            <person name="Chanfreau G."/>
            <person name="Chen C.L."/>
            <person name="Cognat V."/>
            <person name="Croft M.T."/>
            <person name="Dent R."/>
            <person name="Dutcher S."/>
            <person name="Fernandez E."/>
            <person name="Fukuzawa H."/>
            <person name="Gonzalez-Ballester D."/>
            <person name="Gonzalez-Halphen D."/>
            <person name="Hallmann A."/>
            <person name="Hanikenne M."/>
            <person name="Hippler M."/>
            <person name="Inwood W."/>
            <person name="Jabbari K."/>
            <person name="Kalanon M."/>
            <person name="Kuras R."/>
            <person name="Lefebvre P.A."/>
            <person name="Lemaire S.D."/>
            <person name="Lobanov A.V."/>
            <person name="Lohr M."/>
            <person name="Manuell A."/>
            <person name="Meier I."/>
            <person name="Mets L."/>
            <person name="Mittag M."/>
            <person name="Mittelmeier T."/>
            <person name="Moroney J.V."/>
            <person name="Moseley J."/>
            <person name="Napoli C."/>
            <person name="Nedelcu A.M."/>
            <person name="Niyogi K."/>
            <person name="Novoselov S.V."/>
            <person name="Paulsen I.T."/>
            <person name="Pazour G."/>
            <person name="Purton S."/>
            <person name="Ral J.P."/>
            <person name="Riano-Pachon D.M."/>
            <person name="Riekhof W."/>
            <person name="Rymarquis L."/>
            <person name="Schroda M."/>
            <person name="Stern D."/>
            <person name="Umen J."/>
            <person name="Willows R."/>
            <person name="Wilson N."/>
            <person name="Zimmer S.L."/>
            <person name="Allmer J."/>
            <person name="Balk J."/>
            <person name="Bisova K."/>
            <person name="Chen C.J."/>
            <person name="Elias M."/>
            <person name="Gendler K."/>
            <person name="Hauser C."/>
            <person name="Lamb M.R."/>
            <person name="Ledford H."/>
            <person name="Long J.C."/>
            <person name="Minagawa J."/>
            <person name="Page M.D."/>
            <person name="Pan J."/>
            <person name="Pootakham W."/>
            <person name="Roje S."/>
            <person name="Rose A."/>
            <person name="Stahlberg E."/>
            <person name="Terauchi A.M."/>
            <person name="Yang P."/>
            <person name="Ball S."/>
            <person name="Bowler C."/>
            <person name="Dieckmann C.L."/>
            <person name="Gladyshev V.N."/>
            <person name="Green P."/>
            <person name="Jorgensen R."/>
            <person name="Mayfield S."/>
            <person name="Mueller-Roeber B."/>
            <person name="Rajamani S."/>
            <person name="Sayre R.T."/>
            <person name="Brokstein P."/>
            <person name="Dubchak I."/>
            <person name="Goodstein D."/>
            <person name="Hornick L."/>
            <person name="Huang Y.W."/>
            <person name="Jhaveri J."/>
            <person name="Luo Y."/>
            <person name="Martinez D."/>
            <person name="Ngau W.C."/>
            <person name="Otillar B."/>
            <person name="Poliakov A."/>
            <person name="Porter A."/>
            <person name="Szajkowski L."/>
            <person name="Werner G."/>
            <person name="Zhou K."/>
            <person name="Grigoriev I.V."/>
            <person name="Rokhsar D.S."/>
            <person name="Grossman A.R."/>
        </authorList>
    </citation>
    <scope>NUCLEOTIDE SEQUENCE [LARGE SCALE GENOMIC DNA]</scope>
    <source>
        <strain evidence="2">CC-503</strain>
    </source>
</reference>
<evidence type="ECO:0000313" key="1">
    <source>
        <dbReference type="EMBL" id="PNW84316.1"/>
    </source>
</evidence>
<dbReference type="InParanoid" id="A0A2K3DUW4"/>
<keyword evidence="2" id="KW-1185">Reference proteome</keyword>
<accession>A0A2K3DUW4</accession>
<protein>
    <submittedName>
        <fullName evidence="1">Uncharacterized protein</fullName>
    </submittedName>
</protein>
<gene>
    <name evidence="1" type="ORF">CHLRE_04g229422v5</name>
</gene>
<sequence length="115" mass="12067">MPLTLRLLNKTIATVLSSPEHKRVRASQPLPAHAYSSLPAAAIQRGSTWQREELVRVAARSGSLEAVDAALAATCLSKCLSNGDWLLGAAAEAPGPGVALALCQQLAARGWLTRV</sequence>
<dbReference type="AlphaFoldDB" id="A0A2K3DUW4"/>
<dbReference type="Gramene" id="PNW84316">
    <property type="protein sequence ID" value="PNW84316"/>
    <property type="gene ID" value="CHLRE_04g229422v5"/>
</dbReference>
<dbReference type="PaxDb" id="3055-EDP04303"/>
<organism evidence="1 2">
    <name type="scientific">Chlamydomonas reinhardtii</name>
    <name type="common">Chlamydomonas smithii</name>
    <dbReference type="NCBI Taxonomy" id="3055"/>
    <lineage>
        <taxon>Eukaryota</taxon>
        <taxon>Viridiplantae</taxon>
        <taxon>Chlorophyta</taxon>
        <taxon>core chlorophytes</taxon>
        <taxon>Chlorophyceae</taxon>
        <taxon>CS clade</taxon>
        <taxon>Chlamydomonadales</taxon>
        <taxon>Chlamydomonadaceae</taxon>
        <taxon>Chlamydomonas</taxon>
    </lineage>
</organism>
<dbReference type="EMBL" id="CM008965">
    <property type="protein sequence ID" value="PNW84316.1"/>
    <property type="molecule type" value="Genomic_DNA"/>
</dbReference>
<proteinExistence type="predicted"/>
<dbReference type="KEGG" id="cre:CHLRE_04g229422v5"/>
<name>A0A2K3DUW4_CHLRE</name>
<dbReference type="Proteomes" id="UP000006906">
    <property type="component" value="Chromosome 4"/>
</dbReference>
<dbReference type="RefSeq" id="XP_042925431.1">
    <property type="nucleotide sequence ID" value="XM_043062079.1"/>
</dbReference>
<dbReference type="GeneID" id="66053306"/>
<evidence type="ECO:0000313" key="2">
    <source>
        <dbReference type="Proteomes" id="UP000006906"/>
    </source>
</evidence>